<dbReference type="Proteomes" id="UP000606786">
    <property type="component" value="Unassembled WGS sequence"/>
</dbReference>
<evidence type="ECO:0000313" key="2">
    <source>
        <dbReference type="Proteomes" id="UP000606786"/>
    </source>
</evidence>
<dbReference type="EMBL" id="CAJHJT010000034">
    <property type="protein sequence ID" value="CAD7005341.1"/>
    <property type="molecule type" value="Genomic_DNA"/>
</dbReference>
<evidence type="ECO:0000313" key="1">
    <source>
        <dbReference type="EMBL" id="CAD7005341.1"/>
    </source>
</evidence>
<organism evidence="1 2">
    <name type="scientific">Ceratitis capitata</name>
    <name type="common">Mediterranean fruit fly</name>
    <name type="synonym">Tephritis capitata</name>
    <dbReference type="NCBI Taxonomy" id="7213"/>
    <lineage>
        <taxon>Eukaryota</taxon>
        <taxon>Metazoa</taxon>
        <taxon>Ecdysozoa</taxon>
        <taxon>Arthropoda</taxon>
        <taxon>Hexapoda</taxon>
        <taxon>Insecta</taxon>
        <taxon>Pterygota</taxon>
        <taxon>Neoptera</taxon>
        <taxon>Endopterygota</taxon>
        <taxon>Diptera</taxon>
        <taxon>Brachycera</taxon>
        <taxon>Muscomorpha</taxon>
        <taxon>Tephritoidea</taxon>
        <taxon>Tephritidae</taxon>
        <taxon>Ceratitis</taxon>
        <taxon>Ceratitis</taxon>
    </lineage>
</organism>
<proteinExistence type="predicted"/>
<gene>
    <name evidence="1" type="ORF">CCAP1982_LOCUS13701</name>
</gene>
<accession>A0A811V3B6</accession>
<keyword evidence="2" id="KW-1185">Reference proteome</keyword>
<name>A0A811V3B6_CERCA</name>
<dbReference type="AlphaFoldDB" id="A0A811V3B6"/>
<protein>
    <submittedName>
        <fullName evidence="1">(Mediterranean fruit fly) hypothetical protein</fullName>
    </submittedName>
</protein>
<comment type="caution">
    <text evidence="1">The sequence shown here is derived from an EMBL/GenBank/DDBJ whole genome shotgun (WGS) entry which is preliminary data.</text>
</comment>
<reference evidence="1" key="1">
    <citation type="submission" date="2020-11" db="EMBL/GenBank/DDBJ databases">
        <authorList>
            <person name="Whitehead M."/>
        </authorList>
    </citation>
    <scope>NUCLEOTIDE SEQUENCE</scope>
    <source>
        <strain evidence="1">EGII</strain>
    </source>
</reference>
<sequence length="94" mass="10966">MKSQILALLQQQQGFSTLLRLMYRMANIDKQLQLTAAKVDAMRSEIIVEWHLSIHIYVYSLQGTHKYLENILNFVQCENSLVECHSAFIPRNVE</sequence>